<dbReference type="InterPro" id="IPR003593">
    <property type="entry name" value="AAA+_ATPase"/>
</dbReference>
<dbReference type="PROSITE" id="PS50045">
    <property type="entry name" value="SIGMA54_INTERACT_4"/>
    <property type="match status" value="1"/>
</dbReference>
<dbReference type="SUPFAM" id="SSF55785">
    <property type="entry name" value="PYP-like sensor domain (PAS domain)"/>
    <property type="match status" value="1"/>
</dbReference>
<dbReference type="PROSITE" id="PS50112">
    <property type="entry name" value="PAS"/>
    <property type="match status" value="1"/>
</dbReference>
<sequence>MKFPSNLPCSAVLDSLADGVFTVDKEWNITFFNEAASRITGIPCEEAVGSKCWEVFHSSLCDGDCALRSCMKHNGRLSNKSIFFIHADGKKVPVSISAAPLVDSDGKIIGGVESFRDLSDIQIMRRKVHDSWRFEDIIGKSKPLTKVFAIMPQVSKSEATVLLLGESGTGKELFARAIHNLSDRKHGPFVAVNCGALPDNLLESELFGYKAGAFTDARKDKPGRFELAAGGTIFLDEIGDMPPKLQVKLLRVLQEKTFEPLGAVSSVNANVRIVAATNRNLAELVENGTFRQDLFYRLNVVTLNLPSLKQRPEDIPLLINHFINRLNALQGKTIDGISEDALQIFMRHPYPGNVRELENILEFAFILCPSGFIQIEHLPEYLQPQIKNNLSHENKAMTLEEIKCLAISRALERNNGKKMATCRELGISKDTLRRSIARCEETGA</sequence>
<dbReference type="InterPro" id="IPR002078">
    <property type="entry name" value="Sigma_54_int"/>
</dbReference>
<dbReference type="CDD" id="cd00009">
    <property type="entry name" value="AAA"/>
    <property type="match status" value="1"/>
</dbReference>
<dbReference type="SUPFAM" id="SSF52540">
    <property type="entry name" value="P-loop containing nucleoside triphosphate hydrolases"/>
    <property type="match status" value="1"/>
</dbReference>
<evidence type="ECO:0000256" key="4">
    <source>
        <dbReference type="ARBA" id="ARBA00023125"/>
    </source>
</evidence>
<keyword evidence="2" id="KW-0067">ATP-binding</keyword>
<evidence type="ECO:0000259" key="7">
    <source>
        <dbReference type="PROSITE" id="PS50112"/>
    </source>
</evidence>
<dbReference type="InterPro" id="IPR058031">
    <property type="entry name" value="AAA_lid_NorR"/>
</dbReference>
<dbReference type="Gene3D" id="1.10.10.60">
    <property type="entry name" value="Homeodomain-like"/>
    <property type="match status" value="1"/>
</dbReference>
<dbReference type="InterPro" id="IPR002197">
    <property type="entry name" value="HTH_Fis"/>
</dbReference>
<evidence type="ECO:0000256" key="5">
    <source>
        <dbReference type="ARBA" id="ARBA00023163"/>
    </source>
</evidence>
<dbReference type="Pfam" id="PF00158">
    <property type="entry name" value="Sigma54_activat"/>
    <property type="match status" value="1"/>
</dbReference>
<evidence type="ECO:0000256" key="3">
    <source>
        <dbReference type="ARBA" id="ARBA00023015"/>
    </source>
</evidence>
<dbReference type="InterPro" id="IPR025944">
    <property type="entry name" value="Sigma_54_int_dom_CS"/>
</dbReference>
<dbReference type="InterPro" id="IPR000700">
    <property type="entry name" value="PAS-assoc_C"/>
</dbReference>
<keyword evidence="10" id="KW-1185">Reference proteome</keyword>
<dbReference type="SMART" id="SM00091">
    <property type="entry name" value="PAS"/>
    <property type="match status" value="1"/>
</dbReference>
<dbReference type="GO" id="GO:0043565">
    <property type="term" value="F:sequence-specific DNA binding"/>
    <property type="evidence" value="ECO:0007669"/>
    <property type="project" value="InterPro"/>
</dbReference>
<dbReference type="GO" id="GO:0005524">
    <property type="term" value="F:ATP binding"/>
    <property type="evidence" value="ECO:0007669"/>
    <property type="project" value="UniProtKB-KW"/>
</dbReference>
<reference evidence="10" key="1">
    <citation type="submission" date="2017-04" db="EMBL/GenBank/DDBJ databases">
        <authorList>
            <person name="Varghese N."/>
            <person name="Submissions S."/>
        </authorList>
    </citation>
    <scope>NUCLEOTIDE SEQUENCE [LARGE SCALE GENOMIC DNA]</scope>
    <source>
        <strain evidence="10">K3S</strain>
    </source>
</reference>
<protein>
    <submittedName>
        <fullName evidence="9">PAS domain S-box-containing protein</fullName>
    </submittedName>
</protein>
<dbReference type="InterPro" id="IPR025662">
    <property type="entry name" value="Sigma_54_int_dom_ATP-bd_1"/>
</dbReference>
<evidence type="ECO:0000313" key="10">
    <source>
        <dbReference type="Proteomes" id="UP000192906"/>
    </source>
</evidence>
<proteinExistence type="predicted"/>
<dbReference type="STRING" id="1519643.SAMN06295933_1036"/>
<dbReference type="PROSITE" id="PS00675">
    <property type="entry name" value="SIGMA54_INTERACT_1"/>
    <property type="match status" value="1"/>
</dbReference>
<dbReference type="InterPro" id="IPR009057">
    <property type="entry name" value="Homeodomain-like_sf"/>
</dbReference>
<dbReference type="PANTHER" id="PTHR32071">
    <property type="entry name" value="TRANSCRIPTIONAL REGULATORY PROTEIN"/>
    <property type="match status" value="1"/>
</dbReference>
<name>A0A1X7CP74_9BACT</name>
<feature type="domain" description="PAS" evidence="7">
    <location>
        <begin position="12"/>
        <end position="57"/>
    </location>
</feature>
<dbReference type="FunFam" id="3.40.50.300:FF:000006">
    <property type="entry name" value="DNA-binding transcriptional regulator NtrC"/>
    <property type="match status" value="1"/>
</dbReference>
<evidence type="ECO:0000256" key="1">
    <source>
        <dbReference type="ARBA" id="ARBA00022741"/>
    </source>
</evidence>
<dbReference type="NCBIfam" id="TIGR00229">
    <property type="entry name" value="sensory_box"/>
    <property type="match status" value="1"/>
</dbReference>
<dbReference type="Pfam" id="PF25601">
    <property type="entry name" value="AAA_lid_14"/>
    <property type="match status" value="1"/>
</dbReference>
<dbReference type="PROSITE" id="PS00676">
    <property type="entry name" value="SIGMA54_INTERACT_2"/>
    <property type="match status" value="1"/>
</dbReference>
<dbReference type="Gene3D" id="3.40.50.300">
    <property type="entry name" value="P-loop containing nucleotide triphosphate hydrolases"/>
    <property type="match status" value="1"/>
</dbReference>
<evidence type="ECO:0000259" key="8">
    <source>
        <dbReference type="PROSITE" id="PS50113"/>
    </source>
</evidence>
<feature type="domain" description="PAC" evidence="8">
    <location>
        <begin position="78"/>
        <end position="130"/>
    </location>
</feature>
<evidence type="ECO:0000313" key="9">
    <source>
        <dbReference type="EMBL" id="SMF00357.1"/>
    </source>
</evidence>
<dbReference type="PROSITE" id="PS50113">
    <property type="entry name" value="PAC"/>
    <property type="match status" value="1"/>
</dbReference>
<evidence type="ECO:0000256" key="2">
    <source>
        <dbReference type="ARBA" id="ARBA00022840"/>
    </source>
</evidence>
<dbReference type="SMART" id="SM00382">
    <property type="entry name" value="AAA"/>
    <property type="match status" value="1"/>
</dbReference>
<dbReference type="PROSITE" id="PS00688">
    <property type="entry name" value="SIGMA54_INTERACT_3"/>
    <property type="match status" value="1"/>
</dbReference>
<dbReference type="Pfam" id="PF13426">
    <property type="entry name" value="PAS_9"/>
    <property type="match status" value="1"/>
</dbReference>
<dbReference type="PANTHER" id="PTHR32071:SF57">
    <property type="entry name" value="C4-DICARBOXYLATE TRANSPORT TRANSCRIPTIONAL REGULATORY PROTEIN DCTD"/>
    <property type="match status" value="1"/>
</dbReference>
<keyword evidence="3" id="KW-0805">Transcription regulation</keyword>
<keyword evidence="5" id="KW-0804">Transcription</keyword>
<dbReference type="CDD" id="cd00130">
    <property type="entry name" value="PAS"/>
    <property type="match status" value="1"/>
</dbReference>
<dbReference type="Pfam" id="PF02954">
    <property type="entry name" value="HTH_8"/>
    <property type="match status" value="1"/>
</dbReference>
<dbReference type="InterPro" id="IPR035965">
    <property type="entry name" value="PAS-like_dom_sf"/>
</dbReference>
<accession>A0A1X7CP74</accession>
<dbReference type="SUPFAM" id="SSF46689">
    <property type="entry name" value="Homeodomain-like"/>
    <property type="match status" value="1"/>
</dbReference>
<dbReference type="Gene3D" id="1.10.8.60">
    <property type="match status" value="1"/>
</dbReference>
<dbReference type="RefSeq" id="WP_085099372.1">
    <property type="nucleotide sequence ID" value="NZ_FWZU01000002.1"/>
</dbReference>
<gene>
    <name evidence="9" type="ORF">SAMN06295933_1036</name>
</gene>
<feature type="domain" description="Sigma-54 factor interaction" evidence="6">
    <location>
        <begin position="137"/>
        <end position="366"/>
    </location>
</feature>
<dbReference type="AlphaFoldDB" id="A0A1X7CP74"/>
<dbReference type="EMBL" id="FWZU01000002">
    <property type="protein sequence ID" value="SMF00357.1"/>
    <property type="molecule type" value="Genomic_DNA"/>
</dbReference>
<keyword evidence="4" id="KW-0238">DNA-binding</keyword>
<dbReference type="Gene3D" id="3.30.450.20">
    <property type="entry name" value="PAS domain"/>
    <property type="match status" value="1"/>
</dbReference>
<keyword evidence="1" id="KW-0547">Nucleotide-binding</keyword>
<evidence type="ECO:0000259" key="6">
    <source>
        <dbReference type="PROSITE" id="PS50045"/>
    </source>
</evidence>
<dbReference type="Proteomes" id="UP000192906">
    <property type="component" value="Unassembled WGS sequence"/>
</dbReference>
<dbReference type="GO" id="GO:0006355">
    <property type="term" value="P:regulation of DNA-templated transcription"/>
    <property type="evidence" value="ECO:0007669"/>
    <property type="project" value="InterPro"/>
</dbReference>
<dbReference type="InterPro" id="IPR000014">
    <property type="entry name" value="PAS"/>
</dbReference>
<dbReference type="OrthoDB" id="9763792at2"/>
<organism evidence="9 10">
    <name type="scientific">Desulfovibrio gilichinskyi</name>
    <dbReference type="NCBI Taxonomy" id="1519643"/>
    <lineage>
        <taxon>Bacteria</taxon>
        <taxon>Pseudomonadati</taxon>
        <taxon>Thermodesulfobacteriota</taxon>
        <taxon>Desulfovibrionia</taxon>
        <taxon>Desulfovibrionales</taxon>
        <taxon>Desulfovibrionaceae</taxon>
        <taxon>Desulfovibrio</taxon>
    </lineage>
</organism>
<dbReference type="InterPro" id="IPR025943">
    <property type="entry name" value="Sigma_54_int_dom_ATP-bd_2"/>
</dbReference>
<dbReference type="InterPro" id="IPR027417">
    <property type="entry name" value="P-loop_NTPase"/>
</dbReference>